<feature type="domain" description="ABC transporter" evidence="4">
    <location>
        <begin position="4"/>
        <end position="238"/>
    </location>
</feature>
<dbReference type="SMART" id="SM00382">
    <property type="entry name" value="AAA"/>
    <property type="match status" value="1"/>
</dbReference>
<dbReference type="InterPro" id="IPR003593">
    <property type="entry name" value="AAA+_ATPase"/>
</dbReference>
<keyword evidence="6" id="KW-1185">Reference proteome</keyword>
<sequence length="322" mass="35867">MTFLSINGLGKTYPGEVHALQDVTLEIGKGERWAIIGSSGSGKSTLLRLIAGLEVQDTGEVHLDGEKILNSQEKLVAGYDAIQLVKQDNGLFPHSTVAENITRPLLQYDKEYARERLDNLLKLFGLERKREAYPRQLSGGEQQKVAIARAMSLEPEVLLLDEPFNSLDSMQKRDLLDELNLIFQELELTLLMVTHDIQDALLLTEKLCVFSSGGKLVTKGKISDIHQDPKSAYVAGFFGPLNALPGKESQFLRPADIQLKKGIGKLTGKVLMNRYFPEFDLLSIQIDGAEQAWQVAFPERGLSKGDTVQLTWNEARELHLPE</sequence>
<dbReference type="InterPro" id="IPR017871">
    <property type="entry name" value="ABC_transporter-like_CS"/>
</dbReference>
<dbReference type="SUPFAM" id="SSF52540">
    <property type="entry name" value="P-loop containing nucleoside triphosphate hydrolases"/>
    <property type="match status" value="1"/>
</dbReference>
<organism evidence="5 6">
    <name type="scientific">Cyclobacterium jeungdonense</name>
    <dbReference type="NCBI Taxonomy" id="708087"/>
    <lineage>
        <taxon>Bacteria</taxon>
        <taxon>Pseudomonadati</taxon>
        <taxon>Bacteroidota</taxon>
        <taxon>Cytophagia</taxon>
        <taxon>Cytophagales</taxon>
        <taxon>Cyclobacteriaceae</taxon>
        <taxon>Cyclobacterium</taxon>
    </lineage>
</organism>
<gene>
    <name evidence="5" type="ORF">QWZ15_05000</name>
</gene>
<evidence type="ECO:0000313" key="6">
    <source>
        <dbReference type="Proteomes" id="UP001236663"/>
    </source>
</evidence>
<dbReference type="PANTHER" id="PTHR42781:SF9">
    <property type="entry name" value="AMINO ACID ABC TRANSPORTER, ATP-BINDING PROTEIN-RELATED"/>
    <property type="match status" value="1"/>
</dbReference>
<evidence type="ECO:0000256" key="1">
    <source>
        <dbReference type="ARBA" id="ARBA00022448"/>
    </source>
</evidence>
<dbReference type="EMBL" id="JAUFQS010000004">
    <property type="protein sequence ID" value="MDN3687177.1"/>
    <property type="molecule type" value="Genomic_DNA"/>
</dbReference>
<evidence type="ECO:0000256" key="2">
    <source>
        <dbReference type="ARBA" id="ARBA00022741"/>
    </source>
</evidence>
<dbReference type="PROSITE" id="PS00211">
    <property type="entry name" value="ABC_TRANSPORTER_1"/>
    <property type="match status" value="1"/>
</dbReference>
<keyword evidence="1" id="KW-0813">Transport</keyword>
<proteinExistence type="predicted"/>
<dbReference type="RefSeq" id="WP_163384066.1">
    <property type="nucleotide sequence ID" value="NZ_JAUFQS010000004.1"/>
</dbReference>
<dbReference type="Gene3D" id="3.40.50.300">
    <property type="entry name" value="P-loop containing nucleotide triphosphate hydrolases"/>
    <property type="match status" value="1"/>
</dbReference>
<reference evidence="6" key="1">
    <citation type="journal article" date="2019" name="Int. J. Syst. Evol. Microbiol.">
        <title>The Global Catalogue of Microorganisms (GCM) 10K type strain sequencing project: providing services to taxonomists for standard genome sequencing and annotation.</title>
        <authorList>
            <consortium name="The Broad Institute Genomics Platform"/>
            <consortium name="The Broad Institute Genome Sequencing Center for Infectious Disease"/>
            <person name="Wu L."/>
            <person name="Ma J."/>
        </authorList>
    </citation>
    <scope>NUCLEOTIDE SEQUENCE [LARGE SCALE GENOMIC DNA]</scope>
    <source>
        <strain evidence="6">CECT 7706</strain>
    </source>
</reference>
<protein>
    <submittedName>
        <fullName evidence="5">ABC transporter ATP-binding protein</fullName>
    </submittedName>
</protein>
<keyword evidence="2" id="KW-0547">Nucleotide-binding</keyword>
<dbReference type="PROSITE" id="PS50893">
    <property type="entry name" value="ABC_TRANSPORTER_2"/>
    <property type="match status" value="1"/>
</dbReference>
<dbReference type="GO" id="GO:0005524">
    <property type="term" value="F:ATP binding"/>
    <property type="evidence" value="ECO:0007669"/>
    <property type="project" value="UniProtKB-KW"/>
</dbReference>
<evidence type="ECO:0000313" key="5">
    <source>
        <dbReference type="EMBL" id="MDN3687177.1"/>
    </source>
</evidence>
<dbReference type="InterPro" id="IPR027417">
    <property type="entry name" value="P-loop_NTPase"/>
</dbReference>
<dbReference type="InterPro" id="IPR050093">
    <property type="entry name" value="ABC_SmlMolc_Importer"/>
</dbReference>
<comment type="caution">
    <text evidence="5">The sequence shown here is derived from an EMBL/GenBank/DDBJ whole genome shotgun (WGS) entry which is preliminary data.</text>
</comment>
<dbReference type="PANTHER" id="PTHR42781">
    <property type="entry name" value="SPERMIDINE/PUTRESCINE IMPORT ATP-BINDING PROTEIN POTA"/>
    <property type="match status" value="1"/>
</dbReference>
<name>A0ABT8C543_9BACT</name>
<dbReference type="InterPro" id="IPR003439">
    <property type="entry name" value="ABC_transporter-like_ATP-bd"/>
</dbReference>
<evidence type="ECO:0000256" key="3">
    <source>
        <dbReference type="ARBA" id="ARBA00022840"/>
    </source>
</evidence>
<accession>A0ABT8C543</accession>
<dbReference type="Proteomes" id="UP001236663">
    <property type="component" value="Unassembled WGS sequence"/>
</dbReference>
<dbReference type="Pfam" id="PF00005">
    <property type="entry name" value="ABC_tran"/>
    <property type="match status" value="1"/>
</dbReference>
<evidence type="ECO:0000259" key="4">
    <source>
        <dbReference type="PROSITE" id="PS50893"/>
    </source>
</evidence>
<keyword evidence="3 5" id="KW-0067">ATP-binding</keyword>